<dbReference type="AlphaFoldDB" id="A0A138ZWY9"/>
<dbReference type="GO" id="GO:0016787">
    <property type="term" value="F:hydrolase activity"/>
    <property type="evidence" value="ECO:0007669"/>
    <property type="project" value="UniProtKB-KW"/>
</dbReference>
<protein>
    <submittedName>
        <fullName evidence="3">Glycoside hydrolase family 18 protein</fullName>
    </submittedName>
</protein>
<evidence type="ECO:0000256" key="1">
    <source>
        <dbReference type="SAM" id="MobiDB-lite"/>
    </source>
</evidence>
<dbReference type="SUPFAM" id="SSF51445">
    <property type="entry name" value="(Trans)glycosidases"/>
    <property type="match status" value="1"/>
</dbReference>
<reference evidence="3 4" key="1">
    <citation type="journal article" date="2015" name="Genome Biol. Evol.">
        <title>Phylogenomic analyses indicate that early fungi evolved digesting cell walls of algal ancestors of land plants.</title>
        <authorList>
            <person name="Chang Y."/>
            <person name="Wang S."/>
            <person name="Sekimoto S."/>
            <person name="Aerts A.L."/>
            <person name="Choi C."/>
            <person name="Clum A."/>
            <person name="LaButti K.M."/>
            <person name="Lindquist E.A."/>
            <person name="Yee Ngan C."/>
            <person name="Ohm R.A."/>
            <person name="Salamov A.A."/>
            <person name="Grigoriev I.V."/>
            <person name="Spatafora J.W."/>
            <person name="Berbee M.L."/>
        </authorList>
    </citation>
    <scope>NUCLEOTIDE SEQUENCE [LARGE SCALE GENOMIC DNA]</scope>
    <source>
        <strain evidence="3 4">JEL478</strain>
    </source>
</reference>
<evidence type="ECO:0000313" key="3">
    <source>
        <dbReference type="EMBL" id="KXS08974.1"/>
    </source>
</evidence>
<feature type="compositionally biased region" description="Gly residues" evidence="1">
    <location>
        <begin position="11"/>
        <end position="21"/>
    </location>
</feature>
<dbReference type="Pfam" id="PF00704">
    <property type="entry name" value="Glyco_hydro_18"/>
    <property type="match status" value="1"/>
</dbReference>
<proteinExistence type="predicted"/>
<dbReference type="Gene3D" id="3.20.20.80">
    <property type="entry name" value="Glycosidases"/>
    <property type="match status" value="1"/>
</dbReference>
<dbReference type="Proteomes" id="UP000070544">
    <property type="component" value="Unassembled WGS sequence"/>
</dbReference>
<evidence type="ECO:0000259" key="2">
    <source>
        <dbReference type="PROSITE" id="PS51910"/>
    </source>
</evidence>
<dbReference type="OrthoDB" id="76388at2759"/>
<gene>
    <name evidence="3" type="ORF">M427DRAFT_50139</name>
</gene>
<dbReference type="InterPro" id="IPR017853">
    <property type="entry name" value="GH"/>
</dbReference>
<organism evidence="3 4">
    <name type="scientific">Gonapodya prolifera (strain JEL478)</name>
    <name type="common">Monoblepharis prolifera</name>
    <dbReference type="NCBI Taxonomy" id="1344416"/>
    <lineage>
        <taxon>Eukaryota</taxon>
        <taxon>Fungi</taxon>
        <taxon>Fungi incertae sedis</taxon>
        <taxon>Chytridiomycota</taxon>
        <taxon>Chytridiomycota incertae sedis</taxon>
        <taxon>Monoblepharidomycetes</taxon>
        <taxon>Monoblepharidales</taxon>
        <taxon>Gonapodyaceae</taxon>
        <taxon>Gonapodya</taxon>
    </lineage>
</organism>
<accession>A0A138ZWY9</accession>
<dbReference type="InterPro" id="IPR001223">
    <property type="entry name" value="Glyco_hydro18_cat"/>
</dbReference>
<feature type="region of interest" description="Disordered" evidence="1">
    <location>
        <begin position="1"/>
        <end position="24"/>
    </location>
</feature>
<keyword evidence="4" id="KW-1185">Reference proteome</keyword>
<dbReference type="GO" id="GO:0005975">
    <property type="term" value="P:carbohydrate metabolic process"/>
    <property type="evidence" value="ECO:0007669"/>
    <property type="project" value="InterPro"/>
</dbReference>
<evidence type="ECO:0000313" key="4">
    <source>
        <dbReference type="Proteomes" id="UP000070544"/>
    </source>
</evidence>
<sequence length="254" mass="27144">MFISSLSGSGKPSGSGSGSGSGSEPARYKPIIAFIDGYGNGFDRTSLKTQITNIKTLYPNTKVLASVGGGSAGDWSSAYDLSALKRFVEETGVSGFDLDYEPPTAWSPDSSVAKKYLKMTQDFRSILPVGNKLLTTAVWASGVSTGNAIPALQSGLFDYVNIMTYDSGEINYFDYSGAIDQFAKYVDVSKILVGIESPIEGWGNHVTSIEEAKFAANAVLSKKAAGLFTWYFNKNDSSPTETQLRAAVKDVLKV</sequence>
<dbReference type="EMBL" id="KQ965906">
    <property type="protein sequence ID" value="KXS08974.1"/>
    <property type="molecule type" value="Genomic_DNA"/>
</dbReference>
<dbReference type="PROSITE" id="PS51910">
    <property type="entry name" value="GH18_2"/>
    <property type="match status" value="1"/>
</dbReference>
<name>A0A138ZWY9_GONPJ</name>
<keyword evidence="3" id="KW-0378">Hydrolase</keyword>
<feature type="compositionally biased region" description="Low complexity" evidence="1">
    <location>
        <begin position="1"/>
        <end position="10"/>
    </location>
</feature>
<feature type="domain" description="GH18" evidence="2">
    <location>
        <begin position="1"/>
        <end position="254"/>
    </location>
</feature>